<keyword evidence="7" id="KW-0406">Ion transport</keyword>
<name>A0A953NBG9_9BURK</name>
<evidence type="ECO:0000256" key="2">
    <source>
        <dbReference type="ARBA" id="ARBA00011233"/>
    </source>
</evidence>
<feature type="domain" description="Porin" evidence="11">
    <location>
        <begin position="34"/>
        <end position="393"/>
    </location>
</feature>
<dbReference type="Gene3D" id="2.40.160.10">
    <property type="entry name" value="Porin"/>
    <property type="match status" value="1"/>
</dbReference>
<keyword evidence="9" id="KW-0472">Membrane</keyword>
<evidence type="ECO:0000256" key="8">
    <source>
        <dbReference type="ARBA" id="ARBA00023114"/>
    </source>
</evidence>
<dbReference type="PANTHER" id="PTHR34501:SF9">
    <property type="entry name" value="MAJOR OUTER MEMBRANE PROTEIN P.IA"/>
    <property type="match status" value="1"/>
</dbReference>
<evidence type="ECO:0000256" key="7">
    <source>
        <dbReference type="ARBA" id="ARBA00023065"/>
    </source>
</evidence>
<accession>A0A953NBG9</accession>
<keyword evidence="4" id="KW-1134">Transmembrane beta strand</keyword>
<keyword evidence="13" id="KW-1185">Reference proteome</keyword>
<evidence type="ECO:0000313" key="13">
    <source>
        <dbReference type="Proteomes" id="UP000739565"/>
    </source>
</evidence>
<dbReference type="Pfam" id="PF13609">
    <property type="entry name" value="Porin_4"/>
    <property type="match status" value="1"/>
</dbReference>
<dbReference type="SUPFAM" id="SSF56935">
    <property type="entry name" value="Porins"/>
    <property type="match status" value="1"/>
</dbReference>
<comment type="caution">
    <text evidence="12">The sequence shown here is derived from an EMBL/GenBank/DDBJ whole genome shotgun (WGS) entry which is preliminary data.</text>
</comment>
<dbReference type="Proteomes" id="UP000739565">
    <property type="component" value="Unassembled WGS sequence"/>
</dbReference>
<proteinExistence type="predicted"/>
<reference evidence="12" key="1">
    <citation type="submission" date="2021-07" db="EMBL/GenBank/DDBJ databases">
        <title>New genus and species of the family Alcaligenaceae.</title>
        <authorList>
            <person name="Hahn M.W."/>
        </authorList>
    </citation>
    <scope>NUCLEOTIDE SEQUENCE</scope>
    <source>
        <strain evidence="12">LF4-65</strain>
    </source>
</reference>
<evidence type="ECO:0000256" key="10">
    <source>
        <dbReference type="ARBA" id="ARBA00023237"/>
    </source>
</evidence>
<organism evidence="12 13">
    <name type="scientific">Zwartia hollandica</name>
    <dbReference type="NCBI Taxonomy" id="324606"/>
    <lineage>
        <taxon>Bacteria</taxon>
        <taxon>Pseudomonadati</taxon>
        <taxon>Pseudomonadota</taxon>
        <taxon>Betaproteobacteria</taxon>
        <taxon>Burkholderiales</taxon>
        <taxon>Alcaligenaceae</taxon>
        <taxon>Zwartia</taxon>
    </lineage>
</organism>
<comment type="subunit">
    <text evidence="2">Homotrimer.</text>
</comment>
<dbReference type="InterPro" id="IPR050298">
    <property type="entry name" value="Gram-neg_bact_OMP"/>
</dbReference>
<dbReference type="PANTHER" id="PTHR34501">
    <property type="entry name" value="PROTEIN YDDL-RELATED"/>
    <property type="match status" value="1"/>
</dbReference>
<evidence type="ECO:0000256" key="6">
    <source>
        <dbReference type="ARBA" id="ARBA00022729"/>
    </source>
</evidence>
<dbReference type="GO" id="GO:0006811">
    <property type="term" value="P:monoatomic ion transport"/>
    <property type="evidence" value="ECO:0007669"/>
    <property type="project" value="UniProtKB-KW"/>
</dbReference>
<keyword evidence="8" id="KW-0626">Porin</keyword>
<gene>
    <name evidence="12" type="ORF">KZZ10_11610</name>
</gene>
<dbReference type="InterPro" id="IPR023614">
    <property type="entry name" value="Porin_dom_sf"/>
</dbReference>
<keyword evidence="6" id="KW-0732">Signal</keyword>
<dbReference type="GO" id="GO:0009279">
    <property type="term" value="C:cell outer membrane"/>
    <property type="evidence" value="ECO:0007669"/>
    <property type="project" value="UniProtKB-SubCell"/>
</dbReference>
<keyword evidence="3" id="KW-0813">Transport</keyword>
<sequence>MPNVNYYQISLDQFNLLRTMKKVFLLLSLMLSIGSSVRAENSLTLYGIIDTGLQYLSTSQNVLGSRAAETFFGVANGVQSGSRFGMRGVHDMGNGNQTLFVLEGGFNSTNGQSGQGGLLFGRQATLSYKNIDLGQLDLGRQINLASNYLLAIDPFVEGFGQANIGASFGSANTVRYSNMLLFQTRPLEGLALGLGYSFATEMSGIYTNNGSCVVATCRAINAGYQFEPGNNLRAVTLGATYTKGPLLLAAAYDQLQGPDNIPDGPPKPNPTAWLVAGAYNFQVAKVSVAYGQTRNGAWGGQPPGTGATTGSLLANTTLGAGAIFTPGTAANSYFVGANIPVTPSSNVLASIQFMQPIGDSVLRPESATQAIYSVGYTYNFTRRTNLYSYASYGSNYSMVKSAQSTVVGVGIRHQF</sequence>
<comment type="subcellular location">
    <subcellularLocation>
        <location evidence="1">Cell outer membrane</location>
        <topology evidence="1">Multi-pass membrane protein</topology>
    </subcellularLocation>
</comment>
<evidence type="ECO:0000259" key="11">
    <source>
        <dbReference type="Pfam" id="PF13609"/>
    </source>
</evidence>
<evidence type="ECO:0000256" key="3">
    <source>
        <dbReference type="ARBA" id="ARBA00022448"/>
    </source>
</evidence>
<dbReference type="AlphaFoldDB" id="A0A953NBG9"/>
<keyword evidence="5" id="KW-0812">Transmembrane</keyword>
<evidence type="ECO:0000313" key="12">
    <source>
        <dbReference type="EMBL" id="MBZ1351293.1"/>
    </source>
</evidence>
<evidence type="ECO:0000256" key="9">
    <source>
        <dbReference type="ARBA" id="ARBA00023136"/>
    </source>
</evidence>
<dbReference type="GO" id="GO:0046930">
    <property type="term" value="C:pore complex"/>
    <property type="evidence" value="ECO:0007669"/>
    <property type="project" value="UniProtKB-KW"/>
</dbReference>
<dbReference type="EMBL" id="JAHXRI010000010">
    <property type="protein sequence ID" value="MBZ1351293.1"/>
    <property type="molecule type" value="Genomic_DNA"/>
</dbReference>
<dbReference type="InterPro" id="IPR033900">
    <property type="entry name" value="Gram_neg_porin_domain"/>
</dbReference>
<protein>
    <submittedName>
        <fullName evidence="12">Porin</fullName>
    </submittedName>
</protein>
<evidence type="ECO:0000256" key="1">
    <source>
        <dbReference type="ARBA" id="ARBA00004571"/>
    </source>
</evidence>
<keyword evidence="10" id="KW-0998">Cell outer membrane</keyword>
<evidence type="ECO:0000256" key="4">
    <source>
        <dbReference type="ARBA" id="ARBA00022452"/>
    </source>
</evidence>
<dbReference type="CDD" id="cd00342">
    <property type="entry name" value="gram_neg_porins"/>
    <property type="match status" value="1"/>
</dbReference>
<evidence type="ECO:0000256" key="5">
    <source>
        <dbReference type="ARBA" id="ARBA00022692"/>
    </source>
</evidence>
<dbReference type="GO" id="GO:0015288">
    <property type="term" value="F:porin activity"/>
    <property type="evidence" value="ECO:0007669"/>
    <property type="project" value="UniProtKB-KW"/>
</dbReference>